<dbReference type="RefSeq" id="WP_189006300.1">
    <property type="nucleotide sequence ID" value="NZ_BMPP01000005.1"/>
</dbReference>
<keyword evidence="3" id="KW-1185">Reference proteome</keyword>
<evidence type="ECO:0000313" key="2">
    <source>
        <dbReference type="EMBL" id="GGK23125.1"/>
    </source>
</evidence>
<reference evidence="3" key="1">
    <citation type="journal article" date="2019" name="Int. J. Syst. Evol. Microbiol.">
        <title>The Global Catalogue of Microorganisms (GCM) 10K type strain sequencing project: providing services to taxonomists for standard genome sequencing and annotation.</title>
        <authorList>
            <consortium name="The Broad Institute Genomics Platform"/>
            <consortium name="The Broad Institute Genome Sequencing Center for Infectious Disease"/>
            <person name="Wu L."/>
            <person name="Ma J."/>
        </authorList>
    </citation>
    <scope>NUCLEOTIDE SEQUENCE [LARGE SCALE GENOMIC DNA]</scope>
    <source>
        <strain evidence="3">JCM 30331</strain>
    </source>
</reference>
<feature type="region of interest" description="Disordered" evidence="1">
    <location>
        <begin position="118"/>
        <end position="138"/>
    </location>
</feature>
<proteinExistence type="predicted"/>
<accession>A0ABQ2ERM1</accession>
<organism evidence="2 3">
    <name type="scientific">Deinococcus malanensis</name>
    <dbReference type="NCBI Taxonomy" id="1706855"/>
    <lineage>
        <taxon>Bacteria</taxon>
        <taxon>Thermotogati</taxon>
        <taxon>Deinococcota</taxon>
        <taxon>Deinococci</taxon>
        <taxon>Deinococcales</taxon>
        <taxon>Deinococcaceae</taxon>
        <taxon>Deinococcus</taxon>
    </lineage>
</organism>
<evidence type="ECO:0008006" key="4">
    <source>
        <dbReference type="Google" id="ProtNLM"/>
    </source>
</evidence>
<evidence type="ECO:0000313" key="3">
    <source>
        <dbReference type="Proteomes" id="UP000647587"/>
    </source>
</evidence>
<name>A0ABQ2ERM1_9DEIO</name>
<sequence>MRKSFHLPLLSALPVLLVACGGDDDDLSRYNRVQYASYQQCMTANQAYIQQGLENPCAEEDDDLDLYKKKKTYFGPYLLYTGSGTRFVGYTSSGGISSRGLTYDSKKGTYGSFKAPVSRGGLTSSARAGASGTLSGGG</sequence>
<comment type="caution">
    <text evidence="2">The sequence shown here is derived from an EMBL/GenBank/DDBJ whole genome shotgun (WGS) entry which is preliminary data.</text>
</comment>
<gene>
    <name evidence="2" type="ORF">GCM10008955_15790</name>
</gene>
<evidence type="ECO:0000256" key="1">
    <source>
        <dbReference type="SAM" id="MobiDB-lite"/>
    </source>
</evidence>
<dbReference type="EMBL" id="BMPP01000005">
    <property type="protein sequence ID" value="GGK23125.1"/>
    <property type="molecule type" value="Genomic_DNA"/>
</dbReference>
<protein>
    <recommendedName>
        <fullName evidence="4">DUF1190 domain-containing protein</fullName>
    </recommendedName>
</protein>
<dbReference type="Proteomes" id="UP000647587">
    <property type="component" value="Unassembled WGS sequence"/>
</dbReference>
<dbReference type="PROSITE" id="PS51257">
    <property type="entry name" value="PROKAR_LIPOPROTEIN"/>
    <property type="match status" value="1"/>
</dbReference>